<dbReference type="CDD" id="cd17546">
    <property type="entry name" value="REC_hyHK_CKI1_RcsC-like"/>
    <property type="match status" value="1"/>
</dbReference>
<dbReference type="InterPro" id="IPR000700">
    <property type="entry name" value="PAS-assoc_C"/>
</dbReference>
<dbReference type="Gene3D" id="1.10.287.130">
    <property type="match status" value="1"/>
</dbReference>
<dbReference type="SUPFAM" id="SSF55785">
    <property type="entry name" value="PYP-like sensor domain (PAS domain)"/>
    <property type="match status" value="1"/>
</dbReference>
<dbReference type="CDD" id="cd00130">
    <property type="entry name" value="PAS"/>
    <property type="match status" value="1"/>
</dbReference>
<dbReference type="SMART" id="SM00387">
    <property type="entry name" value="HATPase_c"/>
    <property type="match status" value="1"/>
</dbReference>
<comment type="catalytic activity">
    <reaction evidence="1">
        <text>ATP + protein L-histidine = ADP + protein N-phospho-L-histidine.</text>
        <dbReference type="EC" id="2.7.13.3"/>
    </reaction>
</comment>
<feature type="domain" description="PAC" evidence="8">
    <location>
        <begin position="1"/>
        <end position="19"/>
    </location>
</feature>
<dbReference type="Pfam" id="PF08447">
    <property type="entry name" value="PAS_3"/>
    <property type="match status" value="1"/>
</dbReference>
<name>A0A1F5YWA9_9BACT</name>
<dbReference type="AlphaFoldDB" id="A0A1F5YWA9"/>
<feature type="modified residue" description="4-aspartylphosphate" evidence="4">
    <location>
        <position position="447"/>
    </location>
</feature>
<dbReference type="InterPro" id="IPR001789">
    <property type="entry name" value="Sig_transdc_resp-reg_receiver"/>
</dbReference>
<comment type="caution">
    <text evidence="9">The sequence shown here is derived from an EMBL/GenBank/DDBJ whole genome shotgun (WGS) entry which is preliminary data.</text>
</comment>
<dbReference type="PROSITE" id="PS50112">
    <property type="entry name" value="PAS"/>
    <property type="match status" value="1"/>
</dbReference>
<sequence>MGVIRDVTERKKAEEALQESEERFRTLAELLPEIVLELDERGLISYLNRRYYDVSGYSRDEVKEGAEAAEMFVASQRQQVRKNILEQINGGEAWIHEFEVARKDGGSFPAIARFTPVYKYGRIAGMRGIIFDLTERKQLEEEQSKGSKLESIGILAGGIAHDFNNILTAILGNITLGKICAGKNAELNRFLSEAEDASLRARSLTQQLLTFSRGITTDIKPASIAILLKTAVPFALRGSNVTPVLHLPEDLWLAEFDEDQISQVINNLVINAVQSMPEGGTVTVSAENVTLKASGRLPLEEGKYVKFSIRDKGLGIPKENLNKIFDPYFSTKEHGSGLGLATAYSVIKRHGGYIAVNSTPGAGSEFQIYLPATFEKAPERAVETPEDLEHRAKILVMDDDKMVRDVARRMLEQIGCVVEVAGDGAEALKIYKKARSSGNPFDLVVMDLTVPGGMGGKEALQKMLKFDPRARAIVSSGYSQDQVLSNYEKYGFKGLISKPYRLEELRNVIHRVLKRK</sequence>
<evidence type="ECO:0000313" key="9">
    <source>
        <dbReference type="EMBL" id="OGG04478.1"/>
    </source>
</evidence>
<dbReference type="PRINTS" id="PR00344">
    <property type="entry name" value="BCTRLSENSOR"/>
</dbReference>
<dbReference type="PANTHER" id="PTHR43065">
    <property type="entry name" value="SENSOR HISTIDINE KINASE"/>
    <property type="match status" value="1"/>
</dbReference>
<dbReference type="InterPro" id="IPR003594">
    <property type="entry name" value="HATPase_dom"/>
</dbReference>
<organism evidence="9 10">
    <name type="scientific">Candidatus Glassbacteria bacterium RIFCSPLOWO2_12_FULL_58_11</name>
    <dbReference type="NCBI Taxonomy" id="1817867"/>
    <lineage>
        <taxon>Bacteria</taxon>
        <taxon>Candidatus Glassiibacteriota</taxon>
    </lineage>
</organism>
<dbReference type="PROSITE" id="PS50110">
    <property type="entry name" value="RESPONSE_REGULATORY"/>
    <property type="match status" value="1"/>
</dbReference>
<dbReference type="Pfam" id="PF00512">
    <property type="entry name" value="HisKA"/>
    <property type="match status" value="1"/>
</dbReference>
<dbReference type="Gene3D" id="3.30.450.20">
    <property type="entry name" value="PAS domain"/>
    <property type="match status" value="2"/>
</dbReference>
<dbReference type="Pfam" id="PF02518">
    <property type="entry name" value="HATPase_c"/>
    <property type="match status" value="1"/>
</dbReference>
<evidence type="ECO:0000259" key="6">
    <source>
        <dbReference type="PROSITE" id="PS50110"/>
    </source>
</evidence>
<dbReference type="InterPro" id="IPR005467">
    <property type="entry name" value="His_kinase_dom"/>
</dbReference>
<dbReference type="InterPro" id="IPR011006">
    <property type="entry name" value="CheY-like_superfamily"/>
</dbReference>
<dbReference type="InterPro" id="IPR004358">
    <property type="entry name" value="Sig_transdc_His_kin-like_C"/>
</dbReference>
<dbReference type="PROSITE" id="PS50113">
    <property type="entry name" value="PAC"/>
    <property type="match status" value="2"/>
</dbReference>
<evidence type="ECO:0000313" key="10">
    <source>
        <dbReference type="Proteomes" id="UP000179129"/>
    </source>
</evidence>
<dbReference type="EMBL" id="MFIX01000120">
    <property type="protein sequence ID" value="OGG04478.1"/>
    <property type="molecule type" value="Genomic_DNA"/>
</dbReference>
<dbReference type="CDD" id="cd00082">
    <property type="entry name" value="HisKA"/>
    <property type="match status" value="1"/>
</dbReference>
<dbReference type="NCBIfam" id="TIGR00229">
    <property type="entry name" value="sensory_box"/>
    <property type="match status" value="1"/>
</dbReference>
<dbReference type="Gene3D" id="3.40.50.2300">
    <property type="match status" value="1"/>
</dbReference>
<dbReference type="PROSITE" id="PS50109">
    <property type="entry name" value="HIS_KIN"/>
    <property type="match status" value="1"/>
</dbReference>
<dbReference type="InterPro" id="IPR035965">
    <property type="entry name" value="PAS-like_dom_sf"/>
</dbReference>
<evidence type="ECO:0000259" key="7">
    <source>
        <dbReference type="PROSITE" id="PS50112"/>
    </source>
</evidence>
<dbReference type="InterPro" id="IPR003661">
    <property type="entry name" value="HisK_dim/P_dom"/>
</dbReference>
<dbReference type="SMART" id="SM00091">
    <property type="entry name" value="PAS"/>
    <property type="match status" value="1"/>
</dbReference>
<dbReference type="Proteomes" id="UP000179129">
    <property type="component" value="Unassembled WGS sequence"/>
</dbReference>
<feature type="domain" description="Histidine kinase" evidence="5">
    <location>
        <begin position="158"/>
        <end position="374"/>
    </location>
</feature>
<evidence type="ECO:0000256" key="1">
    <source>
        <dbReference type="ARBA" id="ARBA00000085"/>
    </source>
</evidence>
<evidence type="ECO:0000259" key="8">
    <source>
        <dbReference type="PROSITE" id="PS50113"/>
    </source>
</evidence>
<feature type="domain" description="PAC" evidence="8">
    <location>
        <begin position="94"/>
        <end position="145"/>
    </location>
</feature>
<dbReference type="InterPro" id="IPR036097">
    <property type="entry name" value="HisK_dim/P_sf"/>
</dbReference>
<dbReference type="InterPro" id="IPR036890">
    <property type="entry name" value="HATPase_C_sf"/>
</dbReference>
<dbReference type="SUPFAM" id="SSF47384">
    <property type="entry name" value="Homodimeric domain of signal transducing histidine kinase"/>
    <property type="match status" value="1"/>
</dbReference>
<proteinExistence type="predicted"/>
<evidence type="ECO:0000256" key="2">
    <source>
        <dbReference type="ARBA" id="ARBA00012438"/>
    </source>
</evidence>
<dbReference type="STRING" id="1817867.A3F83_17100"/>
<dbReference type="PANTHER" id="PTHR43065:SF42">
    <property type="entry name" value="TWO-COMPONENT SENSOR PPRA"/>
    <property type="match status" value="1"/>
</dbReference>
<evidence type="ECO:0000256" key="4">
    <source>
        <dbReference type="PROSITE-ProRule" id="PRU00169"/>
    </source>
</evidence>
<dbReference type="EC" id="2.7.13.3" evidence="2"/>
<feature type="domain" description="Response regulatory" evidence="6">
    <location>
        <begin position="393"/>
        <end position="513"/>
    </location>
</feature>
<dbReference type="InterPro" id="IPR013655">
    <property type="entry name" value="PAS_fold_3"/>
</dbReference>
<reference evidence="9 10" key="1">
    <citation type="journal article" date="2016" name="Nat. Commun.">
        <title>Thousands of microbial genomes shed light on interconnected biogeochemical processes in an aquifer system.</title>
        <authorList>
            <person name="Anantharaman K."/>
            <person name="Brown C.T."/>
            <person name="Hug L.A."/>
            <person name="Sharon I."/>
            <person name="Castelle C.J."/>
            <person name="Probst A.J."/>
            <person name="Thomas B.C."/>
            <person name="Singh A."/>
            <person name="Wilkins M.J."/>
            <person name="Karaoz U."/>
            <person name="Brodie E.L."/>
            <person name="Williams K.H."/>
            <person name="Hubbard S.S."/>
            <person name="Banfield J.F."/>
        </authorList>
    </citation>
    <scope>NUCLEOTIDE SEQUENCE [LARGE SCALE GENOMIC DNA]</scope>
</reference>
<dbReference type="SMART" id="SM00448">
    <property type="entry name" value="REC"/>
    <property type="match status" value="1"/>
</dbReference>
<protein>
    <recommendedName>
        <fullName evidence="2">histidine kinase</fullName>
        <ecNumber evidence="2">2.7.13.3</ecNumber>
    </recommendedName>
</protein>
<dbReference type="Pfam" id="PF00072">
    <property type="entry name" value="Response_reg"/>
    <property type="match status" value="1"/>
</dbReference>
<dbReference type="Gene3D" id="3.30.565.10">
    <property type="entry name" value="Histidine kinase-like ATPase, C-terminal domain"/>
    <property type="match status" value="1"/>
</dbReference>
<accession>A0A1F5YWA9</accession>
<gene>
    <name evidence="9" type="ORF">A3F83_17100</name>
</gene>
<dbReference type="GO" id="GO:0000155">
    <property type="term" value="F:phosphorelay sensor kinase activity"/>
    <property type="evidence" value="ECO:0007669"/>
    <property type="project" value="InterPro"/>
</dbReference>
<dbReference type="InterPro" id="IPR000014">
    <property type="entry name" value="PAS"/>
</dbReference>
<evidence type="ECO:0000259" key="5">
    <source>
        <dbReference type="PROSITE" id="PS50109"/>
    </source>
</evidence>
<dbReference type="InterPro" id="IPR001610">
    <property type="entry name" value="PAC"/>
</dbReference>
<dbReference type="SUPFAM" id="SSF52172">
    <property type="entry name" value="CheY-like"/>
    <property type="match status" value="1"/>
</dbReference>
<dbReference type="SUPFAM" id="SSF55874">
    <property type="entry name" value="ATPase domain of HSP90 chaperone/DNA topoisomerase II/histidine kinase"/>
    <property type="match status" value="1"/>
</dbReference>
<keyword evidence="3 4" id="KW-0597">Phosphoprotein</keyword>
<feature type="domain" description="PAS" evidence="7">
    <location>
        <begin position="20"/>
        <end position="91"/>
    </location>
</feature>
<evidence type="ECO:0000256" key="3">
    <source>
        <dbReference type="ARBA" id="ARBA00022553"/>
    </source>
</evidence>
<dbReference type="SMART" id="SM00388">
    <property type="entry name" value="HisKA"/>
    <property type="match status" value="1"/>
</dbReference>
<dbReference type="SMART" id="SM00086">
    <property type="entry name" value="PAC"/>
    <property type="match status" value="1"/>
</dbReference>